<evidence type="ECO:0000256" key="6">
    <source>
        <dbReference type="ARBA" id="ARBA00022989"/>
    </source>
</evidence>
<feature type="transmembrane region" description="Helical" evidence="8">
    <location>
        <begin position="35"/>
        <end position="59"/>
    </location>
</feature>
<protein>
    <submittedName>
        <fullName evidence="11">Uncharacterized protein</fullName>
    </submittedName>
</protein>
<keyword evidence="7 8" id="KW-0472">Membrane</keyword>
<dbReference type="FunFam" id="3.40.50.300:FF:000916">
    <property type="entry name" value="ABC transporter B family member 9"/>
    <property type="match status" value="2"/>
</dbReference>
<comment type="similarity">
    <text evidence="2">Belongs to the ABC transporter superfamily. ABCB family. Multidrug resistance exporter (TC 3.A.1.201) subfamily.</text>
</comment>
<feature type="transmembrane region" description="Helical" evidence="8">
    <location>
        <begin position="166"/>
        <end position="186"/>
    </location>
</feature>
<keyword evidence="4" id="KW-0547">Nucleotide-binding</keyword>
<evidence type="ECO:0000313" key="12">
    <source>
        <dbReference type="Proteomes" id="UP000494206"/>
    </source>
</evidence>
<feature type="domain" description="ABC transporter" evidence="9">
    <location>
        <begin position="1004"/>
        <end position="1244"/>
    </location>
</feature>
<dbReference type="SUPFAM" id="SSF52540">
    <property type="entry name" value="P-loop containing nucleoside triphosphate hydrolases"/>
    <property type="match status" value="2"/>
</dbReference>
<gene>
    <name evidence="11" type="ORF">CBOVIS_LOCUS12815</name>
</gene>
<dbReference type="InterPro" id="IPR011527">
    <property type="entry name" value="ABC1_TM_dom"/>
</dbReference>
<evidence type="ECO:0000259" key="10">
    <source>
        <dbReference type="PROSITE" id="PS50929"/>
    </source>
</evidence>
<dbReference type="Pfam" id="PF00005">
    <property type="entry name" value="ABC_tran"/>
    <property type="match status" value="2"/>
</dbReference>
<dbReference type="Proteomes" id="UP000494206">
    <property type="component" value="Unassembled WGS sequence"/>
</dbReference>
<feature type="domain" description="ABC transmembrane type-1" evidence="10">
    <location>
        <begin position="40"/>
        <end position="333"/>
    </location>
</feature>
<dbReference type="OrthoDB" id="6500128at2759"/>
<feature type="transmembrane region" description="Helical" evidence="8">
    <location>
        <begin position="803"/>
        <end position="824"/>
    </location>
</feature>
<dbReference type="SUPFAM" id="SSF90123">
    <property type="entry name" value="ABC transporter transmembrane region"/>
    <property type="match status" value="2"/>
</dbReference>
<dbReference type="CDD" id="cd18578">
    <property type="entry name" value="ABC_6TM_Pgp_ABCB1_D2_like"/>
    <property type="match status" value="1"/>
</dbReference>
<dbReference type="InterPro" id="IPR017871">
    <property type="entry name" value="ABC_transporter-like_CS"/>
</dbReference>
<feature type="transmembrane region" description="Helical" evidence="8">
    <location>
        <begin position="304"/>
        <end position="322"/>
    </location>
</feature>
<feature type="transmembrane region" description="Helical" evidence="8">
    <location>
        <begin position="902"/>
        <end position="921"/>
    </location>
</feature>
<evidence type="ECO:0000256" key="3">
    <source>
        <dbReference type="ARBA" id="ARBA00022692"/>
    </source>
</evidence>
<dbReference type="GO" id="GO:0015421">
    <property type="term" value="F:ABC-type oligopeptide transporter activity"/>
    <property type="evidence" value="ECO:0007669"/>
    <property type="project" value="TreeGrafter"/>
</dbReference>
<evidence type="ECO:0000256" key="7">
    <source>
        <dbReference type="ARBA" id="ARBA00023136"/>
    </source>
</evidence>
<dbReference type="Pfam" id="PF00664">
    <property type="entry name" value="ABC_membrane"/>
    <property type="match status" value="2"/>
</dbReference>
<comment type="subcellular location">
    <subcellularLocation>
        <location evidence="1">Membrane</location>
        <topology evidence="1">Multi-pass membrane protein</topology>
    </subcellularLocation>
</comment>
<reference evidence="11 12" key="1">
    <citation type="submission" date="2020-04" db="EMBL/GenBank/DDBJ databases">
        <authorList>
            <person name="Laetsch R D."/>
            <person name="Stevens L."/>
            <person name="Kumar S."/>
            <person name="Blaxter L. M."/>
        </authorList>
    </citation>
    <scope>NUCLEOTIDE SEQUENCE [LARGE SCALE GENOMIC DNA]</scope>
</reference>
<dbReference type="PANTHER" id="PTHR43394">
    <property type="entry name" value="ATP-DEPENDENT PERMEASE MDL1, MITOCHONDRIAL"/>
    <property type="match status" value="1"/>
</dbReference>
<dbReference type="GO" id="GO:0005524">
    <property type="term" value="F:ATP binding"/>
    <property type="evidence" value="ECO:0007669"/>
    <property type="project" value="UniProtKB-KW"/>
</dbReference>
<sequence>MEEKDVNSYDLHNVKRSTPKRGLLSLMRYASVSDYILLTFGVIFAILQGCSGAMSSLIFRKLTDALIIGEAEWQLDVFDSNEFEQNALKAVVLYFTFGCVVFILAFISMACWHTFCERQIQKLRLAYFRSLLRQNWEWFDRHDCGKLTTRMSDGLERVRDGIGDKLGAMIAFIATFFAGITVSFYYSWQMSIVMLIATPFFFIPVGIAYKLMSIVAPKEQQAYNSAGSTAEEVINGIRTVLSFNGQRTEMRRYSMYLRNGMHYGVRKAFLTTFGVAFLVLSLFLAMAMAFWYGTKMVIDGRITPGTTFAVFWAFTGAVYALAQAAPQFPVFLGSQTAAGPILDIIDRIPPIDSQSANGRLLSKIRGTIKFEHVKFRYPTRLEVEVLKGVSLNVNAGENIALVGHSGSGKSTTAALLLHFYDLNGGRITIDGTDIAELNVAHLRNVIGIVSQEPLLFADTVENNIRLGRLDISDDEIEMCCRMANAHDFIIQLPNGYKSLVGSGGVQLSGGQKQRIAIARALARNPAVLILDEATSALDADSELAVQKALDMARQGRTTITIAHRLTTIRNCNRIYVFDDGNIVEVGSHEQLIRSRGIYSQMVKMQEMEKNNSGEEDVEKKNCEEMQSTRIKMGERLSRAFSLTSERLDAELERLQAEAERASADESGLLEILQYAKPEWSYMVLALVLSILRGLTFPIFSILYGKMFKTLAAGSNEEKLHNAAINSIYFVTLGILSGCVTMAAGCLLGYVGECLTSRLRLQLFSNILRQDGEYFDRPEHAAGRLTTRLATDAPNIRAAIDQRLADAVQSVSAVIGGVVVAFTYGPAMAPIGLLSTATLFGLQFVIGQFLKRRGAKDAVKAEEPSRLAIEAIEQYRTVQTLTREHEFVARFENGMADIHRRSLWRGVVQSLTYSLAVSYLFFNYSTAYRYGIYLAVRLITSPFTVFQVIEALNSAASSVVAFGTFVPEYVRARVSAGLLFRMLRDKSRIDSMSNDGDVKRLEGDVTLNNVYFSYPVSRRRMIIDGLNVRVQRGETLALVGASGCGKSTVIQLLERFYDPIAGCIRFDGDSLLDINLHSLRAQIALVGQQPTLFNYSIRENIAYGLESIDENDVVEAAKLANAHEFITKMPEVVEICYETIVGENGGKLSGGQKQRIAIARAIVRKPKILLLDEATSALDAESEKLVQEALEKAKKGRTCIVIAHKLSTIQGADCIAVMRDGKVIEHGTHSELVQLDGVYANLVQKNSR</sequence>
<dbReference type="CDD" id="cd18577">
    <property type="entry name" value="ABC_6TM_Pgp_ABCB1_D1_like"/>
    <property type="match status" value="1"/>
</dbReference>
<evidence type="ECO:0000259" key="9">
    <source>
        <dbReference type="PROSITE" id="PS50893"/>
    </source>
</evidence>
<comment type="caution">
    <text evidence="11">The sequence shown here is derived from an EMBL/GenBank/DDBJ whole genome shotgun (WGS) entry which is preliminary data.</text>
</comment>
<dbReference type="InterPro" id="IPR003593">
    <property type="entry name" value="AAA+_ATPase"/>
</dbReference>
<feature type="transmembrane region" description="Helical" evidence="8">
    <location>
        <begin position="681"/>
        <end position="703"/>
    </location>
</feature>
<dbReference type="InterPro" id="IPR027417">
    <property type="entry name" value="P-loop_NTPase"/>
</dbReference>
<dbReference type="CDD" id="cd03249">
    <property type="entry name" value="ABC_MTABC3_MDL1_MDL2"/>
    <property type="match status" value="2"/>
</dbReference>
<keyword evidence="12" id="KW-1185">Reference proteome</keyword>
<feature type="transmembrane region" description="Helical" evidence="8">
    <location>
        <begin position="830"/>
        <end position="849"/>
    </location>
</feature>
<evidence type="ECO:0000256" key="1">
    <source>
        <dbReference type="ARBA" id="ARBA00004141"/>
    </source>
</evidence>
<dbReference type="GO" id="GO:0090374">
    <property type="term" value="P:oligopeptide export from mitochondrion"/>
    <property type="evidence" value="ECO:0007669"/>
    <property type="project" value="TreeGrafter"/>
</dbReference>
<organism evidence="11 12">
    <name type="scientific">Caenorhabditis bovis</name>
    <dbReference type="NCBI Taxonomy" id="2654633"/>
    <lineage>
        <taxon>Eukaryota</taxon>
        <taxon>Metazoa</taxon>
        <taxon>Ecdysozoa</taxon>
        <taxon>Nematoda</taxon>
        <taxon>Chromadorea</taxon>
        <taxon>Rhabditida</taxon>
        <taxon>Rhabditina</taxon>
        <taxon>Rhabditomorpha</taxon>
        <taxon>Rhabditoidea</taxon>
        <taxon>Rhabditidae</taxon>
        <taxon>Peloderinae</taxon>
        <taxon>Caenorhabditis</taxon>
    </lineage>
</organism>
<feature type="domain" description="ABC transporter" evidence="9">
    <location>
        <begin position="368"/>
        <end position="604"/>
    </location>
</feature>
<feature type="transmembrane region" description="Helical" evidence="8">
    <location>
        <begin position="192"/>
        <end position="212"/>
    </location>
</feature>
<dbReference type="InterPro" id="IPR039421">
    <property type="entry name" value="Type_1_exporter"/>
</dbReference>
<proteinExistence type="inferred from homology"/>
<name>A0A8S1F6C4_9PELO</name>
<dbReference type="EMBL" id="CADEPM010000013">
    <property type="protein sequence ID" value="CAB3411423.1"/>
    <property type="molecule type" value="Genomic_DNA"/>
</dbReference>
<dbReference type="InterPro" id="IPR036640">
    <property type="entry name" value="ABC1_TM_sf"/>
</dbReference>
<evidence type="ECO:0000256" key="5">
    <source>
        <dbReference type="ARBA" id="ARBA00022840"/>
    </source>
</evidence>
<dbReference type="PROSITE" id="PS50929">
    <property type="entry name" value="ABC_TM1F"/>
    <property type="match status" value="2"/>
</dbReference>
<evidence type="ECO:0000256" key="8">
    <source>
        <dbReference type="SAM" id="Phobius"/>
    </source>
</evidence>
<dbReference type="PROSITE" id="PS00211">
    <property type="entry name" value="ABC_TRANSPORTER_1"/>
    <property type="match status" value="2"/>
</dbReference>
<keyword evidence="6 8" id="KW-1133">Transmembrane helix</keyword>
<dbReference type="SMART" id="SM00382">
    <property type="entry name" value="AAA"/>
    <property type="match status" value="2"/>
</dbReference>
<dbReference type="Gene3D" id="1.20.1560.10">
    <property type="entry name" value="ABC transporter type 1, transmembrane domain"/>
    <property type="match status" value="2"/>
</dbReference>
<evidence type="ECO:0000256" key="2">
    <source>
        <dbReference type="ARBA" id="ARBA00007577"/>
    </source>
</evidence>
<feature type="transmembrane region" description="Helical" evidence="8">
    <location>
        <begin position="723"/>
        <end position="750"/>
    </location>
</feature>
<evidence type="ECO:0000313" key="11">
    <source>
        <dbReference type="EMBL" id="CAB3411423.1"/>
    </source>
</evidence>
<keyword evidence="5" id="KW-0067">ATP-binding</keyword>
<feature type="transmembrane region" description="Helical" evidence="8">
    <location>
        <begin position="268"/>
        <end position="292"/>
    </location>
</feature>
<keyword evidence="3 8" id="KW-0812">Transmembrane</keyword>
<feature type="domain" description="ABC transmembrane type-1" evidence="10">
    <location>
        <begin position="683"/>
        <end position="970"/>
    </location>
</feature>
<dbReference type="GO" id="GO:0016887">
    <property type="term" value="F:ATP hydrolysis activity"/>
    <property type="evidence" value="ECO:0007669"/>
    <property type="project" value="InterPro"/>
</dbReference>
<dbReference type="PROSITE" id="PS50893">
    <property type="entry name" value="ABC_TRANSPORTER_2"/>
    <property type="match status" value="2"/>
</dbReference>
<evidence type="ECO:0000256" key="4">
    <source>
        <dbReference type="ARBA" id="ARBA00022741"/>
    </source>
</evidence>
<accession>A0A8S1F6C4</accession>
<dbReference type="Gene3D" id="3.40.50.300">
    <property type="entry name" value="P-loop containing nucleotide triphosphate hydrolases"/>
    <property type="match status" value="2"/>
</dbReference>
<feature type="transmembrane region" description="Helical" evidence="8">
    <location>
        <begin position="91"/>
        <end position="115"/>
    </location>
</feature>
<dbReference type="InterPro" id="IPR003439">
    <property type="entry name" value="ABC_transporter-like_ATP-bd"/>
</dbReference>
<dbReference type="PANTHER" id="PTHR43394:SF27">
    <property type="entry name" value="ATP-DEPENDENT TRANSLOCASE ABCB1-LIKE"/>
    <property type="match status" value="1"/>
</dbReference>
<dbReference type="AlphaFoldDB" id="A0A8S1F6C4"/>
<dbReference type="GO" id="GO:0005743">
    <property type="term" value="C:mitochondrial inner membrane"/>
    <property type="evidence" value="ECO:0007669"/>
    <property type="project" value="TreeGrafter"/>
</dbReference>